<dbReference type="Gene3D" id="2.70.98.20">
    <property type="entry name" value="Copper amine oxidase, catalytic domain"/>
    <property type="match status" value="1"/>
</dbReference>
<evidence type="ECO:0000256" key="1">
    <source>
        <dbReference type="ARBA" id="ARBA00001935"/>
    </source>
</evidence>
<dbReference type="InterPro" id="IPR015800">
    <property type="entry name" value="Cu_amine_oxidase_N2"/>
</dbReference>
<proteinExistence type="inferred from homology"/>
<dbReference type="SUPFAM" id="SSF54416">
    <property type="entry name" value="Amine oxidase N-terminal region"/>
    <property type="match status" value="2"/>
</dbReference>
<feature type="active site" description="Schiff-base intermediate with substrate; via topaquinone" evidence="7">
    <location>
        <position position="398"/>
    </location>
</feature>
<dbReference type="EC" id="1.4.3.-" evidence="9"/>
<comment type="PTM">
    <text evidence="8 9">Topaquinone (TPQ) is generated by copper-dependent autoxidation of a specific tyrosyl residue.</text>
</comment>
<organism evidence="12 13">
    <name type="scientific">Aspergillus flavus (strain ATCC 200026 / FGSC A1120 / IAM 13836 / NRRL 3357 / JCM 12722 / SRRC 167)</name>
    <dbReference type="NCBI Taxonomy" id="332952"/>
    <lineage>
        <taxon>Eukaryota</taxon>
        <taxon>Fungi</taxon>
        <taxon>Dikarya</taxon>
        <taxon>Ascomycota</taxon>
        <taxon>Pezizomycotina</taxon>
        <taxon>Eurotiomycetes</taxon>
        <taxon>Eurotiomycetidae</taxon>
        <taxon>Eurotiales</taxon>
        <taxon>Aspergillaceae</taxon>
        <taxon>Aspergillus</taxon>
        <taxon>Aspergillus subgen. Circumdati</taxon>
    </lineage>
</organism>
<evidence type="ECO:0000256" key="8">
    <source>
        <dbReference type="PIRSR" id="PIRSR600269-51"/>
    </source>
</evidence>
<feature type="domain" description="Copper amine oxidase catalytic" evidence="10">
    <location>
        <begin position="244"/>
        <end position="641"/>
    </location>
</feature>
<dbReference type="SUPFAM" id="SSF49998">
    <property type="entry name" value="Amine oxidase catalytic domain"/>
    <property type="match status" value="1"/>
</dbReference>
<evidence type="ECO:0000256" key="5">
    <source>
        <dbReference type="ARBA" id="ARBA00023002"/>
    </source>
</evidence>
<feature type="modified residue" description="2',4',5'-topaquinone" evidence="8">
    <location>
        <position position="398"/>
    </location>
</feature>
<comment type="cofactor">
    <cofactor evidence="1">
        <name>Cu cation</name>
        <dbReference type="ChEBI" id="CHEBI:23378"/>
    </cofactor>
</comment>
<evidence type="ECO:0000313" key="13">
    <source>
        <dbReference type="Proteomes" id="UP000596276"/>
    </source>
</evidence>
<dbReference type="GO" id="GO:0008131">
    <property type="term" value="F:primary methylamine oxidase activity"/>
    <property type="evidence" value="ECO:0007669"/>
    <property type="project" value="InterPro"/>
</dbReference>
<dbReference type="InterPro" id="IPR000269">
    <property type="entry name" value="Cu_amine_oxidase"/>
</dbReference>
<name>A0A7U2MGV2_ASPFN</name>
<comment type="cofactor">
    <cofactor evidence="9">
        <name>Cu cation</name>
        <dbReference type="ChEBI" id="CHEBI:23378"/>
    </cofactor>
    <text evidence="9">Contains 1 topaquinone per subunit.</text>
</comment>
<evidence type="ECO:0000256" key="4">
    <source>
        <dbReference type="ARBA" id="ARBA00022772"/>
    </source>
</evidence>
<gene>
    <name evidence="12" type="ORF">F9C07_2284282</name>
</gene>
<evidence type="ECO:0000256" key="7">
    <source>
        <dbReference type="PIRSR" id="PIRSR600269-50"/>
    </source>
</evidence>
<evidence type="ECO:0000259" key="10">
    <source>
        <dbReference type="Pfam" id="PF01179"/>
    </source>
</evidence>
<evidence type="ECO:0000256" key="3">
    <source>
        <dbReference type="ARBA" id="ARBA00022723"/>
    </source>
</evidence>
<evidence type="ECO:0000259" key="11">
    <source>
        <dbReference type="Pfam" id="PF02727"/>
    </source>
</evidence>
<keyword evidence="3 9" id="KW-0479">Metal-binding</keyword>
<keyword evidence="4 7" id="KW-0801">TPQ</keyword>
<evidence type="ECO:0000313" key="12">
    <source>
        <dbReference type="EMBL" id="QRD83490.1"/>
    </source>
</evidence>
<dbReference type="PROSITE" id="PS01164">
    <property type="entry name" value="COPPER_AMINE_OXID_1"/>
    <property type="match status" value="1"/>
</dbReference>
<sequence>MPATSIPHPFDPLTEEEIKCASALIRQSYTAGTKLDFRSVSLFEPDWSEMEIFLEVEHAGKDLTKAVRPAREAVIVYYLGSEMHLYEAIVDITNSKLVENVSLPAGTFANMSTGDVTRAVEACMGLPAVQKEIERLKIPREGVVCEPWPYGSDKHHDGKRKYQCYMFTFDPKNPSNKDGNYYAFPLDFSPVLDAATLELLEIMRLPLAPNLWDFSVGPEFGDRAPSEYLPELTQLRQDLKPLYLTQPEGASFDTNGNLVEWQKWRFRVGFNPREGLVLYDIRLDGRSAFYRLALSDMFVPYGDPRPPFHRKSAFDFGEAGAGATANSLSLGCDCLGLIRYFDGVLADGQGQPVKNPNVVCMHEQDDLLAWKHTQRSGRAVSTRSRVLILQTMSTLANYEYIFLWTFDQAGGITLEIRATGIMSTQPIALDSIEDYKYGTIVHPGVVAPSHQHIFCMRIDPAVDGPDNEVVQTQNVTMPVDDETNPYGVGFLTEQTPLRCAGFYDTDANRGRAWIITNPAKTHPVTRRPTSWKLIPHNSQMLLADQSSLHRARAGFSEHQLFLTKYNRRERYASSDFVNQSRTDTGVASWARREEDLDGQVVMWHSFGTTHVPRTEDFPIMPIAKLHVKLEPYNFFDRNPTIDVPPSRILEFLSGVVIAQTKQITETSKLSSLLFSPI</sequence>
<dbReference type="InterPro" id="IPR036460">
    <property type="entry name" value="Cu_amine_oxidase_C_sf"/>
</dbReference>
<keyword evidence="5 9" id="KW-0560">Oxidoreductase</keyword>
<dbReference type="EMBL" id="CP044621">
    <property type="protein sequence ID" value="QRD83490.1"/>
    <property type="molecule type" value="Genomic_DNA"/>
</dbReference>
<evidence type="ECO:0000256" key="6">
    <source>
        <dbReference type="ARBA" id="ARBA00023008"/>
    </source>
</evidence>
<dbReference type="GO" id="GO:0009308">
    <property type="term" value="P:amine metabolic process"/>
    <property type="evidence" value="ECO:0007669"/>
    <property type="project" value="UniProtKB-UniRule"/>
</dbReference>
<accession>A0A7U2MGV2</accession>
<protein>
    <recommendedName>
        <fullName evidence="9">Amine oxidase</fullName>
        <ecNumber evidence="9">1.4.3.-</ecNumber>
    </recommendedName>
</protein>
<evidence type="ECO:0000256" key="9">
    <source>
        <dbReference type="RuleBase" id="RU000672"/>
    </source>
</evidence>
<dbReference type="Pfam" id="PF01179">
    <property type="entry name" value="Cu_amine_oxid"/>
    <property type="match status" value="1"/>
</dbReference>
<feature type="active site" description="Proton acceptor" evidence="7">
    <location>
        <position position="315"/>
    </location>
</feature>
<dbReference type="GO" id="GO:0048038">
    <property type="term" value="F:quinone binding"/>
    <property type="evidence" value="ECO:0007669"/>
    <property type="project" value="InterPro"/>
</dbReference>
<evidence type="ECO:0000256" key="2">
    <source>
        <dbReference type="ARBA" id="ARBA00007983"/>
    </source>
</evidence>
<comment type="similarity">
    <text evidence="2 9">Belongs to the copper/topaquinone oxidase family.</text>
</comment>
<dbReference type="InterPro" id="IPR015798">
    <property type="entry name" value="Cu_amine_oxidase_C"/>
</dbReference>
<dbReference type="InterPro" id="IPR016182">
    <property type="entry name" value="Cu_amine_oxidase_N-reg"/>
</dbReference>
<dbReference type="Proteomes" id="UP000596276">
    <property type="component" value="Chromosome 5"/>
</dbReference>
<dbReference type="PANTHER" id="PTHR10638">
    <property type="entry name" value="COPPER AMINE OXIDASE"/>
    <property type="match status" value="1"/>
</dbReference>
<feature type="domain" description="Copper amine oxidase N2-terminal" evidence="11">
    <location>
        <begin position="8"/>
        <end position="100"/>
    </location>
</feature>
<dbReference type="VEuPathDB" id="FungiDB:F9C07_2284282"/>
<keyword evidence="6 9" id="KW-0186">Copper</keyword>
<reference evidence="13" key="1">
    <citation type="journal article" date="2021" name="G3 (Bethesda)">
        <title>Chromosome assembled and annotated genome sequence of Aspergillus flavus NRRL 3357.</title>
        <authorList>
            <person name="Skerker J.M."/>
            <person name="Pianalto K.M."/>
            <person name="Mondo S.J."/>
            <person name="Yang K."/>
            <person name="Arkin A.P."/>
            <person name="Keller N.P."/>
            <person name="Grigoriev I.V."/>
            <person name="Louise Glass N.L."/>
        </authorList>
    </citation>
    <scope>NUCLEOTIDE SEQUENCE [LARGE SCALE GENOMIC DNA]</scope>
    <source>
        <strain evidence="13">ATCC 200026 / FGSC A1120 / IAM 13836 / NRRL 3357 / JCM 12722 / SRRC 167</strain>
    </source>
</reference>
<keyword evidence="13" id="KW-1185">Reference proteome</keyword>
<dbReference type="AlphaFoldDB" id="A0A7U2MGV2"/>
<dbReference type="Gene3D" id="3.10.450.40">
    <property type="match status" value="2"/>
</dbReference>
<dbReference type="InterPro" id="IPR049948">
    <property type="entry name" value="Cu_Am_ox_TPQ-bd"/>
</dbReference>
<dbReference type="PANTHER" id="PTHR10638:SF91">
    <property type="entry name" value="AMINE OXIDASE"/>
    <property type="match status" value="1"/>
</dbReference>
<dbReference type="Pfam" id="PF02727">
    <property type="entry name" value="Cu_amine_oxidN2"/>
    <property type="match status" value="1"/>
</dbReference>
<dbReference type="VEuPathDB" id="FungiDB:AFLA_005352"/>
<dbReference type="GO" id="GO:0005507">
    <property type="term" value="F:copper ion binding"/>
    <property type="evidence" value="ECO:0007669"/>
    <property type="project" value="InterPro"/>
</dbReference>